<evidence type="ECO:0000259" key="4">
    <source>
        <dbReference type="PROSITE" id="PS50893"/>
    </source>
</evidence>
<dbReference type="FunFam" id="3.40.50.300:FF:000056">
    <property type="entry name" value="Cell division ATP-binding protein FtsE"/>
    <property type="match status" value="1"/>
</dbReference>
<dbReference type="GO" id="GO:0005886">
    <property type="term" value="C:plasma membrane"/>
    <property type="evidence" value="ECO:0007669"/>
    <property type="project" value="UniProtKB-ARBA"/>
</dbReference>
<gene>
    <name evidence="5" type="ORF">UW68_C0048G0008</name>
</gene>
<proteinExistence type="inferred from homology"/>
<dbReference type="SUPFAM" id="SSF52540">
    <property type="entry name" value="P-loop containing nucleoside triphosphate hydrolases"/>
    <property type="match status" value="1"/>
</dbReference>
<reference evidence="5 6" key="1">
    <citation type="journal article" date="2015" name="Nature">
        <title>rRNA introns, odd ribosomes, and small enigmatic genomes across a large radiation of phyla.</title>
        <authorList>
            <person name="Brown C.T."/>
            <person name="Hug L.A."/>
            <person name="Thomas B.C."/>
            <person name="Sharon I."/>
            <person name="Castelle C.J."/>
            <person name="Singh A."/>
            <person name="Wilkins M.J."/>
            <person name="Williams K.H."/>
            <person name="Banfield J.F."/>
        </authorList>
    </citation>
    <scope>NUCLEOTIDE SEQUENCE [LARGE SCALE GENOMIC DNA]</scope>
</reference>
<dbReference type="InterPro" id="IPR003593">
    <property type="entry name" value="AAA+_ATPase"/>
</dbReference>
<dbReference type="PANTHER" id="PTHR24220">
    <property type="entry name" value="IMPORT ATP-BINDING PROTEIN"/>
    <property type="match status" value="1"/>
</dbReference>
<evidence type="ECO:0000313" key="5">
    <source>
        <dbReference type="EMBL" id="KKT72109.1"/>
    </source>
</evidence>
<protein>
    <submittedName>
        <fullName evidence="5">ABC superfamily ATP binding cassette transporter, ABC protein</fullName>
    </submittedName>
</protein>
<comment type="similarity">
    <text evidence="1">Belongs to the ABC transporter superfamily.</text>
</comment>
<keyword evidence="2" id="KW-0547">Nucleotide-binding</keyword>
<evidence type="ECO:0000313" key="6">
    <source>
        <dbReference type="Proteomes" id="UP000034835"/>
    </source>
</evidence>
<feature type="domain" description="ABC transporter" evidence="4">
    <location>
        <begin position="2"/>
        <end position="237"/>
    </location>
</feature>
<evidence type="ECO:0000256" key="3">
    <source>
        <dbReference type="ARBA" id="ARBA00022840"/>
    </source>
</evidence>
<organism evidence="5 6">
    <name type="scientific">Candidatus Collierbacteria bacterium GW2011_GWB1_44_6</name>
    <dbReference type="NCBI Taxonomy" id="1618384"/>
    <lineage>
        <taxon>Bacteria</taxon>
        <taxon>Candidatus Collieribacteriota</taxon>
    </lineage>
</organism>
<dbReference type="Proteomes" id="UP000034835">
    <property type="component" value="Unassembled WGS sequence"/>
</dbReference>
<comment type="caution">
    <text evidence="5">The sequence shown here is derived from an EMBL/GenBank/DDBJ whole genome shotgun (WGS) entry which is preliminary data.</text>
</comment>
<dbReference type="Gene3D" id="3.40.50.300">
    <property type="entry name" value="P-loop containing nucleotide triphosphate hydrolases"/>
    <property type="match status" value="1"/>
</dbReference>
<dbReference type="AlphaFoldDB" id="A0A0G1MJG8"/>
<name>A0A0G1MJG8_9BACT</name>
<dbReference type="InterPro" id="IPR015854">
    <property type="entry name" value="ABC_transpr_LolD-like"/>
</dbReference>
<dbReference type="STRING" id="1618384.UW68_C0048G0008"/>
<evidence type="ECO:0000256" key="2">
    <source>
        <dbReference type="ARBA" id="ARBA00022741"/>
    </source>
</evidence>
<dbReference type="Pfam" id="PF00005">
    <property type="entry name" value="ABC_tran"/>
    <property type="match status" value="1"/>
</dbReference>
<dbReference type="PROSITE" id="PS50893">
    <property type="entry name" value="ABC_TRANSPORTER_2"/>
    <property type="match status" value="1"/>
</dbReference>
<dbReference type="GO" id="GO:0016887">
    <property type="term" value="F:ATP hydrolysis activity"/>
    <property type="evidence" value="ECO:0007669"/>
    <property type="project" value="InterPro"/>
</dbReference>
<dbReference type="GO" id="GO:0022857">
    <property type="term" value="F:transmembrane transporter activity"/>
    <property type="evidence" value="ECO:0007669"/>
    <property type="project" value="TreeGrafter"/>
</dbReference>
<dbReference type="InterPro" id="IPR003439">
    <property type="entry name" value="ABC_transporter-like_ATP-bd"/>
</dbReference>
<dbReference type="InterPro" id="IPR027417">
    <property type="entry name" value="P-loop_NTPase"/>
</dbReference>
<dbReference type="PANTHER" id="PTHR24220:SF470">
    <property type="entry name" value="CELL DIVISION ATP-BINDING PROTEIN FTSE"/>
    <property type="match status" value="1"/>
</dbReference>
<accession>A0A0G1MJG8</accession>
<sequence>MIDFSHVTKSFPNGDVVLDDINFSVSPGEFVIITGKSGAGKTTLGRLLIRDLLPSKGKVVIDGEDLNKTKTKNIPLIRRKIGFIFQDYKIILDKTVGENIALALEIGGYSGKKIREKTSRLLEMVGIPGKEYLFPGQLSGGEVQRAAIARAIACDPPILFADEPTGNLDKETSIEIFKLLQKINSDGTTVIMATHDVTLIGLNPDRNIHLEKGKIVSDADGKPPKSETKKASSYSVIPAKAGIHKINSTETKRKIKSS</sequence>
<dbReference type="SMART" id="SM00382">
    <property type="entry name" value="AAA"/>
    <property type="match status" value="1"/>
</dbReference>
<dbReference type="GO" id="GO:0005524">
    <property type="term" value="F:ATP binding"/>
    <property type="evidence" value="ECO:0007669"/>
    <property type="project" value="UniProtKB-KW"/>
</dbReference>
<evidence type="ECO:0000256" key="1">
    <source>
        <dbReference type="ARBA" id="ARBA00005417"/>
    </source>
</evidence>
<keyword evidence="3" id="KW-0067">ATP-binding</keyword>
<dbReference type="EMBL" id="LCJG01000048">
    <property type="protein sequence ID" value="KKT72109.1"/>
    <property type="molecule type" value="Genomic_DNA"/>
</dbReference>